<reference evidence="3" key="1">
    <citation type="submission" date="2017-02" db="UniProtKB">
        <authorList>
            <consortium name="WormBaseParasite"/>
        </authorList>
    </citation>
    <scope>IDENTIFICATION</scope>
</reference>
<dbReference type="Pfam" id="PF15335">
    <property type="entry name" value="CAAP1"/>
    <property type="match status" value="1"/>
</dbReference>
<dbReference type="GO" id="GO:0042981">
    <property type="term" value="P:regulation of apoptotic process"/>
    <property type="evidence" value="ECO:0007669"/>
    <property type="project" value="InterPro"/>
</dbReference>
<dbReference type="InterPro" id="IPR038991">
    <property type="entry name" value="CAAP1"/>
</dbReference>
<evidence type="ECO:0000313" key="2">
    <source>
        <dbReference type="Proteomes" id="UP000276776"/>
    </source>
</evidence>
<protein>
    <submittedName>
        <fullName evidence="3">Keratinocyte differentiation factor 1</fullName>
    </submittedName>
</protein>
<reference evidence="1 2" key="2">
    <citation type="submission" date="2018-11" db="EMBL/GenBank/DDBJ databases">
        <authorList>
            <consortium name="Pathogen Informatics"/>
        </authorList>
    </citation>
    <scope>NUCLEOTIDE SEQUENCE [LARGE SCALE GENOMIC DNA]</scope>
</reference>
<dbReference type="Proteomes" id="UP000276776">
    <property type="component" value="Unassembled WGS sequence"/>
</dbReference>
<sequence>MQSDRKLSITGFSILESRKPHSLRMNDGISSNNSHTIVRPTLESKKCDCPDVASSSTSSFTVKSSSSKKISVLPAHDRASKGKRFAFHQCTVFNLWVINFGAGKNENIFELTNIQRCNQHLELMICICGRPESVFCCTDNNVEKPKSSVCCTNNEDKSESATHYIDKSEENTDSIACYIDNSEDMVRQMFALLDKQELEEILPGNLRASTSLNIFTSLNEADLIPLCVKELNAMSKEMVHSILRGDYEQLTGLEGKIDEPYNIKPECGTLEKQVAVANLTTGSKSALAKFSTNINQIKWVSEHKHQVQLFLCILKEGNRVFLWQMLRFCLLYYIINKNDSRLNAGCDASKNMYSAMLDQEIEIDKQLSLDLEMKESLQPQTKMQSIESVSFLENEVDNFT</sequence>
<dbReference type="AlphaFoldDB" id="A0A0N5D2G2"/>
<dbReference type="WBParaSite" id="TCLT_0000707201-mRNA-1">
    <property type="protein sequence ID" value="TCLT_0000707201-mRNA-1"/>
    <property type="gene ID" value="TCLT_0000707201"/>
</dbReference>
<organism evidence="3">
    <name type="scientific">Thelazia callipaeda</name>
    <name type="common">Oriental eyeworm</name>
    <name type="synonym">Parasitic nematode</name>
    <dbReference type="NCBI Taxonomy" id="103827"/>
    <lineage>
        <taxon>Eukaryota</taxon>
        <taxon>Metazoa</taxon>
        <taxon>Ecdysozoa</taxon>
        <taxon>Nematoda</taxon>
        <taxon>Chromadorea</taxon>
        <taxon>Rhabditida</taxon>
        <taxon>Spirurina</taxon>
        <taxon>Spiruromorpha</taxon>
        <taxon>Thelazioidea</taxon>
        <taxon>Thelaziidae</taxon>
        <taxon>Thelazia</taxon>
    </lineage>
</organism>
<gene>
    <name evidence="1" type="ORF">TCLT_LOCUS7061</name>
</gene>
<dbReference type="OrthoDB" id="10064012at2759"/>
<dbReference type="EMBL" id="UYYF01004471">
    <property type="protein sequence ID" value="VDN04482.1"/>
    <property type="molecule type" value="Genomic_DNA"/>
</dbReference>
<proteinExistence type="predicted"/>
<name>A0A0N5D2G2_THECL</name>
<accession>A0A0N5D2G2</accession>
<evidence type="ECO:0000313" key="3">
    <source>
        <dbReference type="WBParaSite" id="TCLT_0000707201-mRNA-1"/>
    </source>
</evidence>
<evidence type="ECO:0000313" key="1">
    <source>
        <dbReference type="EMBL" id="VDN04482.1"/>
    </source>
</evidence>
<keyword evidence="2" id="KW-1185">Reference proteome</keyword>
<dbReference type="STRING" id="103827.A0A0N5D2G2"/>